<dbReference type="GO" id="GO:0001156">
    <property type="term" value="F:TFIIIC-class transcription factor complex binding"/>
    <property type="evidence" value="ECO:0007669"/>
    <property type="project" value="TreeGrafter"/>
</dbReference>
<accession>A0A9W8HEV6</accession>
<evidence type="ECO:0000259" key="4">
    <source>
        <dbReference type="PROSITE" id="PS51294"/>
    </source>
</evidence>
<feature type="compositionally biased region" description="Polar residues" evidence="1">
    <location>
        <begin position="232"/>
        <end position="243"/>
    </location>
</feature>
<sequence>PRVAAPKDNDSDDDDDRARSGSGDSDEAQKDGNESDNQSVPEQPSSPARPVRSGATVIGIPSIMPVSRASNGIPTVGSALSPHSIRSTLGTPAGVSTTREGPPPRPVPPRLNLHGRRPSAIGTPGSVVPATLSTQRLASLSSPISPRPVALGVRQRSESRVNSPNKRPRMASKTPEPRPMLQFKTPDDYVCLSTEEINNLPMAYFCRDTRHGRPTTEFIERENEVIRKINSHSEPQSGDSNNESTSAPAPAPASAPVQSPTASKADPPKTPVNPMAAQVRFVDGKVVIDTDSLVINRRDMTAVDTEPLEVVDESTKQRFTNSMTYVTKRTTRKRWKPEETELFYQALRKFGTDFQMIAEELPNRNRYDVRNKFKHEERTCGSRITATLLCRDRPVFSPISAQPPLDGDGPPEFLEAYSMAATPNPDADTPMPESDDRTEQTDEAGASNDDNASKAGSQGDEDGDDDDELPEPQAAVSEPPADSTRTLRSSKNL</sequence>
<feature type="region of interest" description="Disordered" evidence="1">
    <location>
        <begin position="231"/>
        <end position="276"/>
    </location>
</feature>
<dbReference type="PROSITE" id="PS50090">
    <property type="entry name" value="MYB_LIKE"/>
    <property type="match status" value="1"/>
</dbReference>
<dbReference type="SUPFAM" id="SSF46689">
    <property type="entry name" value="Homeodomain-like"/>
    <property type="match status" value="1"/>
</dbReference>
<dbReference type="PANTHER" id="PTHR22929:SF0">
    <property type="entry name" value="TRANSCRIPTION FACTOR TFIIIB COMPONENT B'' HOMOLOG"/>
    <property type="match status" value="1"/>
</dbReference>
<feature type="compositionally biased region" description="Polar residues" evidence="1">
    <location>
        <begin position="35"/>
        <end position="46"/>
    </location>
</feature>
<feature type="domain" description="Myb-like" evidence="2">
    <location>
        <begin position="327"/>
        <end position="374"/>
    </location>
</feature>
<dbReference type="InterPro" id="IPR001005">
    <property type="entry name" value="SANT/Myb"/>
</dbReference>
<dbReference type="GO" id="GO:0000126">
    <property type="term" value="C:transcription factor TFIIIB complex"/>
    <property type="evidence" value="ECO:0007669"/>
    <property type="project" value="TreeGrafter"/>
</dbReference>
<evidence type="ECO:0000313" key="6">
    <source>
        <dbReference type="Proteomes" id="UP001140172"/>
    </source>
</evidence>
<feature type="region of interest" description="Disordered" evidence="1">
    <location>
        <begin position="150"/>
        <end position="182"/>
    </location>
</feature>
<dbReference type="SMART" id="SM00717">
    <property type="entry name" value="SANT"/>
    <property type="match status" value="1"/>
</dbReference>
<evidence type="ECO:0008006" key="7">
    <source>
        <dbReference type="Google" id="ProtNLM"/>
    </source>
</evidence>
<dbReference type="GO" id="GO:0070898">
    <property type="term" value="P:RNA polymerase III preinitiation complex assembly"/>
    <property type="evidence" value="ECO:0007669"/>
    <property type="project" value="TreeGrafter"/>
</dbReference>
<protein>
    <recommendedName>
        <fullName evidence="7">Myb-like domain-containing protein</fullName>
    </recommendedName>
</protein>
<feature type="compositionally biased region" description="Low complexity" evidence="1">
    <location>
        <begin position="244"/>
        <end position="263"/>
    </location>
</feature>
<feature type="non-terminal residue" evidence="5">
    <location>
        <position position="1"/>
    </location>
</feature>
<organism evidence="5 6">
    <name type="scientific">Coemansia interrupta</name>
    <dbReference type="NCBI Taxonomy" id="1126814"/>
    <lineage>
        <taxon>Eukaryota</taxon>
        <taxon>Fungi</taxon>
        <taxon>Fungi incertae sedis</taxon>
        <taxon>Zoopagomycota</taxon>
        <taxon>Kickxellomycotina</taxon>
        <taxon>Kickxellomycetes</taxon>
        <taxon>Kickxellales</taxon>
        <taxon>Kickxellaceae</taxon>
        <taxon>Coemansia</taxon>
    </lineage>
</organism>
<dbReference type="Proteomes" id="UP001140172">
    <property type="component" value="Unassembled WGS sequence"/>
</dbReference>
<name>A0A9W8HEV6_9FUNG</name>
<dbReference type="AlphaFoldDB" id="A0A9W8HEV6"/>
<evidence type="ECO:0000259" key="2">
    <source>
        <dbReference type="PROSITE" id="PS50090"/>
    </source>
</evidence>
<dbReference type="Pfam" id="PF15963">
    <property type="entry name" value="Myb_DNA-bind_7"/>
    <property type="match status" value="1"/>
</dbReference>
<dbReference type="InterPro" id="IPR017884">
    <property type="entry name" value="SANT_dom"/>
</dbReference>
<comment type="caution">
    <text evidence="5">The sequence shown here is derived from an EMBL/GenBank/DDBJ whole genome shotgun (WGS) entry which is preliminary data.</text>
</comment>
<dbReference type="InterPro" id="IPR039467">
    <property type="entry name" value="TFIIIB_B''_Myb"/>
</dbReference>
<keyword evidence="6" id="KW-1185">Reference proteome</keyword>
<feature type="domain" description="SANT" evidence="3">
    <location>
        <begin position="330"/>
        <end position="381"/>
    </location>
</feature>
<evidence type="ECO:0000313" key="5">
    <source>
        <dbReference type="EMBL" id="KAJ2783412.1"/>
    </source>
</evidence>
<dbReference type="PANTHER" id="PTHR22929">
    <property type="entry name" value="RNA POLYMERASE III TRANSCRIPTION INITIATION FACTOR B"/>
    <property type="match status" value="1"/>
</dbReference>
<evidence type="ECO:0000256" key="1">
    <source>
        <dbReference type="SAM" id="MobiDB-lite"/>
    </source>
</evidence>
<feature type="region of interest" description="Disordered" evidence="1">
    <location>
        <begin position="1"/>
        <end position="112"/>
    </location>
</feature>
<feature type="domain" description="HTH myb-type" evidence="4">
    <location>
        <begin position="327"/>
        <end position="372"/>
    </location>
</feature>
<dbReference type="InterPro" id="IPR009057">
    <property type="entry name" value="Homeodomain-like_sf"/>
</dbReference>
<dbReference type="EMBL" id="JANBUM010000144">
    <property type="protein sequence ID" value="KAJ2783412.1"/>
    <property type="molecule type" value="Genomic_DNA"/>
</dbReference>
<feature type="compositionally biased region" description="Polar residues" evidence="1">
    <location>
        <begin position="84"/>
        <end position="99"/>
    </location>
</feature>
<feature type="compositionally biased region" description="Acidic residues" evidence="1">
    <location>
        <begin position="459"/>
        <end position="470"/>
    </location>
</feature>
<dbReference type="Gene3D" id="1.20.58.1880">
    <property type="match status" value="1"/>
</dbReference>
<proteinExistence type="predicted"/>
<dbReference type="OrthoDB" id="272624at2759"/>
<dbReference type="PROSITE" id="PS51294">
    <property type="entry name" value="HTH_MYB"/>
    <property type="match status" value="1"/>
</dbReference>
<dbReference type="InterPro" id="IPR017930">
    <property type="entry name" value="Myb_dom"/>
</dbReference>
<feature type="region of interest" description="Disordered" evidence="1">
    <location>
        <begin position="421"/>
        <end position="493"/>
    </location>
</feature>
<reference evidence="5" key="1">
    <citation type="submission" date="2022-07" db="EMBL/GenBank/DDBJ databases">
        <title>Phylogenomic reconstructions and comparative analyses of Kickxellomycotina fungi.</title>
        <authorList>
            <person name="Reynolds N.K."/>
            <person name="Stajich J.E."/>
            <person name="Barry K."/>
            <person name="Grigoriev I.V."/>
            <person name="Crous P."/>
            <person name="Smith M.E."/>
        </authorList>
    </citation>
    <scope>NUCLEOTIDE SEQUENCE</scope>
    <source>
        <strain evidence="5">BCRC 34489</strain>
    </source>
</reference>
<evidence type="ECO:0000259" key="3">
    <source>
        <dbReference type="PROSITE" id="PS51293"/>
    </source>
</evidence>
<feature type="compositionally biased region" description="Polar residues" evidence="1">
    <location>
        <begin position="483"/>
        <end position="493"/>
    </location>
</feature>
<dbReference type="CDD" id="cd00167">
    <property type="entry name" value="SANT"/>
    <property type="match status" value="1"/>
</dbReference>
<dbReference type="PROSITE" id="PS51293">
    <property type="entry name" value="SANT"/>
    <property type="match status" value="1"/>
</dbReference>
<gene>
    <name evidence="5" type="ORF">GGI15_002588</name>
</gene>